<keyword evidence="6 9" id="KW-0658">Purine biosynthesis</keyword>
<dbReference type="PANTHER" id="PTHR11922">
    <property type="entry name" value="GMP SYNTHASE-RELATED"/>
    <property type="match status" value="1"/>
</dbReference>
<dbReference type="Gene3D" id="3.40.50.620">
    <property type="entry name" value="HUPs"/>
    <property type="match status" value="1"/>
</dbReference>
<dbReference type="InterPro" id="IPR001674">
    <property type="entry name" value="GMP_synth_C"/>
</dbReference>
<dbReference type="NCBIfam" id="TIGR00888">
    <property type="entry name" value="guaA_Nterm"/>
    <property type="match status" value="1"/>
</dbReference>
<evidence type="ECO:0000256" key="10">
    <source>
        <dbReference type="PROSITE-ProRule" id="PRU00886"/>
    </source>
</evidence>
<keyword evidence="3 9" id="KW-0436">Ligase</keyword>
<dbReference type="RefSeq" id="WP_006917208.1">
    <property type="nucleotide sequence ID" value="NZ_GG698805.1"/>
</dbReference>
<dbReference type="InterPro" id="IPR029062">
    <property type="entry name" value="Class_I_gatase-like"/>
</dbReference>
<dbReference type="HAMAP" id="MF_00344">
    <property type="entry name" value="GMP_synthase"/>
    <property type="match status" value="1"/>
</dbReference>
<evidence type="ECO:0000259" key="11">
    <source>
        <dbReference type="PROSITE" id="PS51553"/>
    </source>
</evidence>
<dbReference type="PRINTS" id="PR00096">
    <property type="entry name" value="GATASE"/>
</dbReference>
<dbReference type="Pfam" id="PF00958">
    <property type="entry name" value="GMP_synt_C"/>
    <property type="match status" value="1"/>
</dbReference>
<feature type="binding site" evidence="10">
    <location>
        <begin position="230"/>
        <end position="236"/>
    </location>
    <ligand>
        <name>ATP</name>
        <dbReference type="ChEBI" id="CHEBI:30616"/>
    </ligand>
</feature>
<evidence type="ECO:0000313" key="12">
    <source>
        <dbReference type="EMBL" id="EEU29870.1"/>
    </source>
</evidence>
<evidence type="ECO:0000256" key="6">
    <source>
        <dbReference type="ARBA" id="ARBA00022755"/>
    </source>
</evidence>
<dbReference type="STRING" id="575594.HMPREF0501_01335"/>
<dbReference type="NCBIfam" id="NF000848">
    <property type="entry name" value="PRK00074.1"/>
    <property type="match status" value="1"/>
</dbReference>
<dbReference type="PANTHER" id="PTHR11922:SF2">
    <property type="entry name" value="GMP SYNTHASE [GLUTAMINE-HYDROLYZING]"/>
    <property type="match status" value="1"/>
</dbReference>
<dbReference type="InterPro" id="IPR017926">
    <property type="entry name" value="GATASE"/>
</dbReference>
<evidence type="ECO:0000256" key="8">
    <source>
        <dbReference type="ARBA" id="ARBA00022962"/>
    </source>
</evidence>
<dbReference type="CDD" id="cd01997">
    <property type="entry name" value="GMP_synthase_C"/>
    <property type="match status" value="1"/>
</dbReference>
<sequence length="517" mass="57525">MANIDLDAFDKILVLDFGSQYNQLITRRIRDFGIYSELMSHKVSAEEIKQLKPKGIIFSGGPNSVYAKDAFKVDPEIYQLGIPILGICYGMQLMAYDLGGKVESADDSEYGRADIEVTDAQAAMFKDLPDKQFVWMSHGDRVTKVPDGFTVTATSKNCPIAAMADDDRKLYGLQFHTEVRNTEYGLDILKNFAFGVCGAEANWSMDDFIDMQVDKIREEVGDKKVILGLSGGVDSSVTAVLLHKAIGDQLTCIFVDHGLLRKNEADQVMNALSRDLGVNIIKVDASDRFLGKLKGVTDPEKKRKIIGKEFVEVFNEEAKKMDDAEFLAQGTLYTDVIESGTDTAQTIKSHHNVGGLPKKLGFKLIEPLRSLFKDETRELGEKLGIPHELVWRQPFPGPGLGIRVIGEITPEKLEIVRESDAILREEIAKAGLDEKIWQYFTVLPGIRSVGVMGDGRTYDYAVAIRAVTSIDGMTADFAKIPWDVLQKISVRIVNEVDHVNRILYDVTSKPPSTIEYE</sequence>
<dbReference type="HOGENOM" id="CLU_014340_0_5_9"/>
<dbReference type="SUPFAM" id="SSF52317">
    <property type="entry name" value="Class I glutamine amidotransferase-like"/>
    <property type="match status" value="1"/>
</dbReference>
<dbReference type="Gene3D" id="3.30.300.10">
    <property type="match status" value="1"/>
</dbReference>
<dbReference type="InterPro" id="IPR004739">
    <property type="entry name" value="GMP_synth_GATase"/>
</dbReference>
<keyword evidence="4 9" id="KW-0547">Nucleotide-binding</keyword>
<dbReference type="GO" id="GO:0005829">
    <property type="term" value="C:cytosol"/>
    <property type="evidence" value="ECO:0007669"/>
    <property type="project" value="TreeGrafter"/>
</dbReference>
<comment type="function">
    <text evidence="1 9">Catalyzes the synthesis of GMP from XMP.</text>
</comment>
<dbReference type="FunFam" id="3.40.50.880:FF:000001">
    <property type="entry name" value="GMP synthase [glutamine-hydrolyzing]"/>
    <property type="match status" value="1"/>
</dbReference>
<dbReference type="NCBIfam" id="TIGR00884">
    <property type="entry name" value="guaA_Cterm"/>
    <property type="match status" value="1"/>
</dbReference>
<name>C7XX50_9LACO</name>
<dbReference type="InterPro" id="IPR014729">
    <property type="entry name" value="Rossmann-like_a/b/a_fold"/>
</dbReference>
<dbReference type="Proteomes" id="UP000003987">
    <property type="component" value="Unassembled WGS sequence"/>
</dbReference>
<dbReference type="OrthoDB" id="9802219at2"/>
<keyword evidence="13" id="KW-1185">Reference proteome</keyword>
<feature type="active site" evidence="9">
    <location>
        <position position="176"/>
    </location>
</feature>
<dbReference type="FunFam" id="3.30.300.10:FF:000002">
    <property type="entry name" value="GMP synthase [glutamine-hydrolyzing]"/>
    <property type="match status" value="1"/>
</dbReference>
<keyword evidence="7 9" id="KW-0067">ATP-binding</keyword>
<evidence type="ECO:0000256" key="1">
    <source>
        <dbReference type="ARBA" id="ARBA00002332"/>
    </source>
</evidence>
<protein>
    <recommendedName>
        <fullName evidence="9">GMP synthase [glutamine-hydrolyzing]</fullName>
        <ecNumber evidence="9">6.3.5.2</ecNumber>
    </recommendedName>
    <alternativeName>
        <fullName evidence="9">GMP synthetase</fullName>
    </alternativeName>
    <alternativeName>
        <fullName evidence="9">Glutamine amidotransferase</fullName>
    </alternativeName>
</protein>
<keyword evidence="8 9" id="KW-0315">Glutamine amidotransferase</keyword>
<evidence type="ECO:0000256" key="2">
    <source>
        <dbReference type="ARBA" id="ARBA00005153"/>
    </source>
</evidence>
<dbReference type="InterPro" id="IPR025777">
    <property type="entry name" value="GMPS_ATP_PPase_dom"/>
</dbReference>
<comment type="pathway">
    <text evidence="2 9">Purine metabolism; GMP biosynthesis; GMP from XMP (L-Gln route): step 1/1.</text>
</comment>
<dbReference type="PRINTS" id="PR00099">
    <property type="entry name" value="CPSGATASE"/>
</dbReference>
<evidence type="ECO:0000256" key="5">
    <source>
        <dbReference type="ARBA" id="ARBA00022749"/>
    </source>
</evidence>
<evidence type="ECO:0000256" key="4">
    <source>
        <dbReference type="ARBA" id="ARBA00022741"/>
    </source>
</evidence>
<organism evidence="12 13">
    <name type="scientific">Limosilactobacillus coleohominis 101-4-CHN</name>
    <dbReference type="NCBI Taxonomy" id="575594"/>
    <lineage>
        <taxon>Bacteria</taxon>
        <taxon>Bacillati</taxon>
        <taxon>Bacillota</taxon>
        <taxon>Bacilli</taxon>
        <taxon>Lactobacillales</taxon>
        <taxon>Lactobacillaceae</taxon>
        <taxon>Limosilactobacillus</taxon>
    </lineage>
</organism>
<gene>
    <name evidence="9 12" type="primary">guaA</name>
    <name evidence="12" type="ORF">HMPREF0501_01335</name>
</gene>
<dbReference type="PROSITE" id="PS51553">
    <property type="entry name" value="GMPS_ATP_PPASE"/>
    <property type="match status" value="1"/>
</dbReference>
<evidence type="ECO:0000256" key="3">
    <source>
        <dbReference type="ARBA" id="ARBA00022598"/>
    </source>
</evidence>
<dbReference type="EMBL" id="GG698805">
    <property type="protein sequence ID" value="EEU29870.1"/>
    <property type="molecule type" value="Genomic_DNA"/>
</dbReference>
<dbReference type="EC" id="6.3.5.2" evidence="9"/>
<dbReference type="Gene3D" id="3.40.50.880">
    <property type="match status" value="1"/>
</dbReference>
<evidence type="ECO:0000313" key="13">
    <source>
        <dbReference type="Proteomes" id="UP000003987"/>
    </source>
</evidence>
<keyword evidence="5 9" id="KW-0332">GMP biosynthesis</keyword>
<dbReference type="SUPFAM" id="SSF52402">
    <property type="entry name" value="Adenine nucleotide alpha hydrolases-like"/>
    <property type="match status" value="1"/>
</dbReference>
<dbReference type="Pfam" id="PF00117">
    <property type="entry name" value="GATase"/>
    <property type="match status" value="1"/>
</dbReference>
<dbReference type="InterPro" id="IPR022310">
    <property type="entry name" value="NAD/GMP_synthase"/>
</dbReference>
<dbReference type="PROSITE" id="PS51273">
    <property type="entry name" value="GATASE_TYPE_1"/>
    <property type="match status" value="1"/>
</dbReference>
<dbReference type="GO" id="GO:0005524">
    <property type="term" value="F:ATP binding"/>
    <property type="evidence" value="ECO:0007669"/>
    <property type="project" value="UniProtKB-UniRule"/>
</dbReference>
<comment type="catalytic activity">
    <reaction evidence="9">
        <text>XMP + L-glutamine + ATP + H2O = GMP + L-glutamate + AMP + diphosphate + 2 H(+)</text>
        <dbReference type="Rhea" id="RHEA:11680"/>
        <dbReference type="ChEBI" id="CHEBI:15377"/>
        <dbReference type="ChEBI" id="CHEBI:15378"/>
        <dbReference type="ChEBI" id="CHEBI:29985"/>
        <dbReference type="ChEBI" id="CHEBI:30616"/>
        <dbReference type="ChEBI" id="CHEBI:33019"/>
        <dbReference type="ChEBI" id="CHEBI:57464"/>
        <dbReference type="ChEBI" id="CHEBI:58115"/>
        <dbReference type="ChEBI" id="CHEBI:58359"/>
        <dbReference type="ChEBI" id="CHEBI:456215"/>
        <dbReference type="EC" id="6.3.5.2"/>
    </reaction>
</comment>
<evidence type="ECO:0000256" key="9">
    <source>
        <dbReference type="HAMAP-Rule" id="MF_00344"/>
    </source>
</evidence>
<comment type="subunit">
    <text evidence="9">Homodimer.</text>
</comment>
<reference evidence="12 13" key="1">
    <citation type="submission" date="2009-06" db="EMBL/GenBank/DDBJ databases">
        <title>The Genome Sequence of Lactobacillus coleohominis strain 101-4-CHN.</title>
        <authorList>
            <consortium name="The Broad Institute Genome Sequencing Platform"/>
            <person name="Ward D."/>
            <person name="Young S.K."/>
            <person name="Zeng Q."/>
            <person name="Koehrsen M."/>
            <person name="Alvarado L."/>
            <person name="Berlin A."/>
            <person name="Borenstein D."/>
            <person name="Chen Z."/>
            <person name="Engels R."/>
            <person name="Freedman E."/>
            <person name="Gellesch M."/>
            <person name="Goldberg J."/>
            <person name="Griggs A."/>
            <person name="Gujja S."/>
            <person name="Heiman D."/>
            <person name="Hepburn T."/>
            <person name="Howarth C."/>
            <person name="Jen D."/>
            <person name="Larson L."/>
            <person name="Lewis B."/>
            <person name="Mehta T."/>
            <person name="Park D."/>
            <person name="Pearson M."/>
            <person name="Roberts A."/>
            <person name="Saif S."/>
            <person name="Shea T."/>
            <person name="Shenoy N."/>
            <person name="Sisk P."/>
            <person name="Stolte C."/>
            <person name="Sykes S."/>
            <person name="Walk T."/>
            <person name="White J."/>
            <person name="Yandava C."/>
            <person name="Liu Y."/>
            <person name="Xu Q."/>
            <person name="Lander E."/>
            <person name="Nusbaum C."/>
            <person name="Galagan J."/>
            <person name="Birren B."/>
        </authorList>
    </citation>
    <scope>NUCLEOTIDE SEQUENCE [LARGE SCALE GENOMIC DNA]</scope>
    <source>
        <strain evidence="12 13">101-4-CHN</strain>
    </source>
</reference>
<dbReference type="AlphaFoldDB" id="C7XX50"/>
<dbReference type="SUPFAM" id="SSF54810">
    <property type="entry name" value="GMP synthetase C-terminal dimerisation domain"/>
    <property type="match status" value="1"/>
</dbReference>
<feature type="domain" description="GMPS ATP-PPase" evidence="11">
    <location>
        <begin position="203"/>
        <end position="392"/>
    </location>
</feature>
<evidence type="ECO:0000256" key="7">
    <source>
        <dbReference type="ARBA" id="ARBA00022840"/>
    </source>
</evidence>
<accession>C7XX50</accession>
<feature type="active site" description="Nucleophile" evidence="9">
    <location>
        <position position="88"/>
    </location>
</feature>
<dbReference type="eggNOG" id="COG0519">
    <property type="taxonomic scope" value="Bacteria"/>
</dbReference>
<dbReference type="InterPro" id="IPR022955">
    <property type="entry name" value="GMP_synthase"/>
</dbReference>
<dbReference type="GO" id="GO:0003921">
    <property type="term" value="F:GMP synthase activity"/>
    <property type="evidence" value="ECO:0007669"/>
    <property type="project" value="InterPro"/>
</dbReference>
<proteinExistence type="inferred from homology"/>
<feature type="active site" evidence="9">
    <location>
        <position position="178"/>
    </location>
</feature>
<dbReference type="FunFam" id="3.40.50.620:FF:000001">
    <property type="entry name" value="GMP synthase [glutamine-hydrolyzing]"/>
    <property type="match status" value="1"/>
</dbReference>
<dbReference type="UniPathway" id="UPA00189">
    <property type="reaction ID" value="UER00296"/>
</dbReference>
<dbReference type="CDD" id="cd01742">
    <property type="entry name" value="GATase1_GMP_Synthase"/>
    <property type="match status" value="1"/>
</dbReference>
<dbReference type="Pfam" id="PF02540">
    <property type="entry name" value="NAD_synthase"/>
    <property type="match status" value="1"/>
</dbReference>